<dbReference type="Pfam" id="PF05016">
    <property type="entry name" value="ParE_toxin"/>
    <property type="match status" value="1"/>
</dbReference>
<keyword evidence="1" id="KW-1277">Toxin-antitoxin system</keyword>
<proteinExistence type="predicted"/>
<reference evidence="2 3" key="1">
    <citation type="journal article" date="2014" name="Nature">
        <title>An environmental bacterial taxon with a large and distinct metabolic repertoire.</title>
        <authorList>
            <person name="Wilson M.C."/>
            <person name="Mori T."/>
            <person name="Ruckert C."/>
            <person name="Uria A.R."/>
            <person name="Helf M.J."/>
            <person name="Takada K."/>
            <person name="Gernert C."/>
            <person name="Steffens U.A."/>
            <person name="Heycke N."/>
            <person name="Schmitt S."/>
            <person name="Rinke C."/>
            <person name="Helfrich E.J."/>
            <person name="Brachmann A.O."/>
            <person name="Gurgui C."/>
            <person name="Wakimoto T."/>
            <person name="Kracht M."/>
            <person name="Crusemann M."/>
            <person name="Hentschel U."/>
            <person name="Abe I."/>
            <person name="Matsunaga S."/>
            <person name="Kalinowski J."/>
            <person name="Takeyama H."/>
            <person name="Piel J."/>
        </authorList>
    </citation>
    <scope>NUCLEOTIDE SEQUENCE [LARGE SCALE GENOMIC DNA]</scope>
    <source>
        <strain evidence="3">TSY2</strain>
    </source>
</reference>
<dbReference type="Gene3D" id="3.30.2310.20">
    <property type="entry name" value="RelE-like"/>
    <property type="match status" value="1"/>
</dbReference>
<evidence type="ECO:0000256" key="1">
    <source>
        <dbReference type="ARBA" id="ARBA00022649"/>
    </source>
</evidence>
<sequence length="102" mass="11866">MPAYELSSAAEDDLRDIVTYTSKTWGTAQARQYTRGLREGAENLANSQGVYKELHDLYPRLRMCRCQHHYIFGVMREGVPMLVVAIFHERMDTMTRLRNRLG</sequence>
<dbReference type="InterPro" id="IPR035093">
    <property type="entry name" value="RelE/ParE_toxin_dom_sf"/>
</dbReference>
<dbReference type="InterPro" id="IPR007712">
    <property type="entry name" value="RelE/ParE_toxin"/>
</dbReference>
<dbReference type="EMBL" id="AZHX01000385">
    <property type="protein sequence ID" value="ETX07734.1"/>
    <property type="molecule type" value="Genomic_DNA"/>
</dbReference>
<accession>W4MBK7</accession>
<comment type="caution">
    <text evidence="2">The sequence shown here is derived from an EMBL/GenBank/DDBJ whole genome shotgun (WGS) entry which is preliminary data.</text>
</comment>
<evidence type="ECO:0000313" key="2">
    <source>
        <dbReference type="EMBL" id="ETX07734.1"/>
    </source>
</evidence>
<organism evidence="2 3">
    <name type="scientific">Candidatus Entotheonella gemina</name>
    <dbReference type="NCBI Taxonomy" id="1429439"/>
    <lineage>
        <taxon>Bacteria</taxon>
        <taxon>Pseudomonadati</taxon>
        <taxon>Nitrospinota/Tectimicrobiota group</taxon>
        <taxon>Candidatus Tectimicrobiota</taxon>
        <taxon>Candidatus Entotheonellia</taxon>
        <taxon>Candidatus Entotheonellales</taxon>
        <taxon>Candidatus Entotheonellaceae</taxon>
        <taxon>Candidatus Entotheonella</taxon>
    </lineage>
</organism>
<name>W4MBK7_9BACT</name>
<dbReference type="HOGENOM" id="CLU_147162_3_2_7"/>
<protein>
    <submittedName>
        <fullName evidence="2">Plasmid stabilization protein ParE</fullName>
    </submittedName>
</protein>
<dbReference type="Proteomes" id="UP000019140">
    <property type="component" value="Unassembled WGS sequence"/>
</dbReference>
<gene>
    <name evidence="2" type="ORF">ETSY2_09470</name>
</gene>
<evidence type="ECO:0000313" key="3">
    <source>
        <dbReference type="Proteomes" id="UP000019140"/>
    </source>
</evidence>
<dbReference type="AlphaFoldDB" id="W4MBK7"/>
<keyword evidence="3" id="KW-1185">Reference proteome</keyword>